<feature type="chain" id="PRO_5031392871" description="Cyclopropane-fatty-acyl-phospholipid synthase" evidence="2">
    <location>
        <begin position="21"/>
        <end position="403"/>
    </location>
</feature>
<dbReference type="EMBL" id="HBGR01007648">
    <property type="protein sequence ID" value="CAD9380686.1"/>
    <property type="molecule type" value="Transcribed_RNA"/>
</dbReference>
<dbReference type="AlphaFoldDB" id="A0A7S2AXL9"/>
<dbReference type="CDD" id="cd02440">
    <property type="entry name" value="AdoMet_MTases"/>
    <property type="match status" value="1"/>
</dbReference>
<evidence type="ECO:0000313" key="3">
    <source>
        <dbReference type="EMBL" id="CAD9380686.1"/>
    </source>
</evidence>
<proteinExistence type="inferred from homology"/>
<evidence type="ECO:0000256" key="2">
    <source>
        <dbReference type="SAM" id="SignalP"/>
    </source>
</evidence>
<dbReference type="PANTHER" id="PTHR43832:SF1">
    <property type="entry name" value="S-ADENOSYL-L-METHIONINE-DEPENDENT METHYLTRANSFERASES SUPERFAMILY PROTEIN"/>
    <property type="match status" value="1"/>
</dbReference>
<evidence type="ECO:0000256" key="1">
    <source>
        <dbReference type="ARBA" id="ARBA00010815"/>
    </source>
</evidence>
<evidence type="ECO:0008006" key="4">
    <source>
        <dbReference type="Google" id="ProtNLM"/>
    </source>
</evidence>
<dbReference type="PANTHER" id="PTHR43832">
    <property type="match status" value="1"/>
</dbReference>
<comment type="similarity">
    <text evidence="1">Belongs to the CFA/CMAS family.</text>
</comment>
<sequence>MFVMISVLLYPVRLILRVLCSVLFPPSVIDYLTSVLISVLEANLMPDFITRMGIRLLLRERLDLHRHKSHSDQIEEKSAFVAELRSMPVAINTDEANEQHYELPTDFFKLCLGPNMKYSSCIYPKGNETLEEAERAMLTLYCERAKLGPGQRILELGCGWGSLCLFIAERYPTSRVKAVSNSRTQREHIMALAFARGIKNLQVITANMVEFDEKSTSDRYDRIVSVEMLEHMKNYDVVFRRVSRWLAPNGLFFCHVFAHKHYAYHFEDSGKPQDWMARHFFLGGTMPSADLFLHFQRDLDVVKRWWINGCHYSKTLEAWLRNQDRRKRECWPYLVDTYGDPKNPNSRASRRNIVRWWVRWRVFYIACSELFRYNKGEEWGVLFYLFRKRPGGGFSQSPGKAFR</sequence>
<dbReference type="Gene3D" id="3.40.50.150">
    <property type="entry name" value="Vaccinia Virus protein VP39"/>
    <property type="match status" value="1"/>
</dbReference>
<accession>A0A7S2AXL9</accession>
<dbReference type="FunFam" id="3.40.50.150:FF:000554">
    <property type="entry name" value="Cation-transporting ATPase"/>
    <property type="match status" value="1"/>
</dbReference>
<protein>
    <recommendedName>
        <fullName evidence="4">Cyclopropane-fatty-acyl-phospholipid synthase</fullName>
    </recommendedName>
</protein>
<dbReference type="InterPro" id="IPR029063">
    <property type="entry name" value="SAM-dependent_MTases_sf"/>
</dbReference>
<gene>
    <name evidence="3" type="ORF">PPRO1471_LOCUS5070</name>
</gene>
<dbReference type="SUPFAM" id="SSF53335">
    <property type="entry name" value="S-adenosyl-L-methionine-dependent methyltransferases"/>
    <property type="match status" value="1"/>
</dbReference>
<reference evidence="3" key="1">
    <citation type="submission" date="2021-01" db="EMBL/GenBank/DDBJ databases">
        <authorList>
            <person name="Corre E."/>
            <person name="Pelletier E."/>
            <person name="Niang G."/>
            <person name="Scheremetjew M."/>
            <person name="Finn R."/>
            <person name="Kale V."/>
            <person name="Holt S."/>
            <person name="Cochrane G."/>
            <person name="Meng A."/>
            <person name="Brown T."/>
            <person name="Cohen L."/>
        </authorList>
    </citation>
    <scope>NUCLEOTIDE SEQUENCE</scope>
    <source>
        <strain evidence="3">RCC733</strain>
    </source>
</reference>
<keyword evidence="2" id="KW-0732">Signal</keyword>
<name>A0A7S2AXL9_9CHLO</name>
<feature type="signal peptide" evidence="2">
    <location>
        <begin position="1"/>
        <end position="20"/>
    </location>
</feature>
<dbReference type="Pfam" id="PF02353">
    <property type="entry name" value="CMAS"/>
    <property type="match status" value="1"/>
</dbReference>
<organism evidence="3">
    <name type="scientific">Pycnococcus provasolii</name>
    <dbReference type="NCBI Taxonomy" id="41880"/>
    <lineage>
        <taxon>Eukaryota</taxon>
        <taxon>Viridiplantae</taxon>
        <taxon>Chlorophyta</taxon>
        <taxon>Pseudoscourfieldiophyceae</taxon>
        <taxon>Pseudoscourfieldiales</taxon>
        <taxon>Pycnococcaceae</taxon>
        <taxon>Pycnococcus</taxon>
    </lineage>
</organism>